<gene>
    <name evidence="2" type="ORF">SAMN04489832_5806</name>
</gene>
<proteinExistence type="predicted"/>
<name>A0A1N6AN61_9ACTN</name>
<feature type="compositionally biased region" description="Low complexity" evidence="1">
    <location>
        <begin position="69"/>
        <end position="87"/>
    </location>
</feature>
<dbReference type="AlphaFoldDB" id="A0A1N6AN61"/>
<keyword evidence="3" id="KW-1185">Reference proteome</keyword>
<protein>
    <submittedName>
        <fullName evidence="2">Uncharacterized protein</fullName>
    </submittedName>
</protein>
<dbReference type="EMBL" id="FSQT01000002">
    <property type="protein sequence ID" value="SIN35432.1"/>
    <property type="molecule type" value="Genomic_DNA"/>
</dbReference>
<evidence type="ECO:0000313" key="2">
    <source>
        <dbReference type="EMBL" id="SIN35432.1"/>
    </source>
</evidence>
<evidence type="ECO:0000256" key="1">
    <source>
        <dbReference type="SAM" id="MobiDB-lite"/>
    </source>
</evidence>
<dbReference type="RefSeq" id="WP_074317168.1">
    <property type="nucleotide sequence ID" value="NZ_FSQT01000002.1"/>
</dbReference>
<feature type="region of interest" description="Disordered" evidence="1">
    <location>
        <begin position="64"/>
        <end position="105"/>
    </location>
</feature>
<dbReference type="Proteomes" id="UP000185124">
    <property type="component" value="Unassembled WGS sequence"/>
</dbReference>
<dbReference type="STRING" id="709881.SAMN04489832_5806"/>
<accession>A0A1N6AN61</accession>
<sequence>MVKGRKQPVRPRPETGGALRARLAAGPVTLSWTGIANSPYVYNLALTSDHKVPNVLSFGRRRLGGGRGRQAAGGAATTISTVSSTASPGRSVGQDRRDTGPAAVR</sequence>
<evidence type="ECO:0000313" key="3">
    <source>
        <dbReference type="Proteomes" id="UP000185124"/>
    </source>
</evidence>
<organism evidence="2 3">
    <name type="scientific">Micromonospora cremea</name>
    <dbReference type="NCBI Taxonomy" id="709881"/>
    <lineage>
        <taxon>Bacteria</taxon>
        <taxon>Bacillati</taxon>
        <taxon>Actinomycetota</taxon>
        <taxon>Actinomycetes</taxon>
        <taxon>Micromonosporales</taxon>
        <taxon>Micromonosporaceae</taxon>
        <taxon>Micromonospora</taxon>
    </lineage>
</organism>
<feature type="region of interest" description="Disordered" evidence="1">
    <location>
        <begin position="1"/>
        <end position="20"/>
    </location>
</feature>
<reference evidence="3" key="1">
    <citation type="submission" date="2016-12" db="EMBL/GenBank/DDBJ databases">
        <authorList>
            <person name="Varghese N."/>
            <person name="Submissions S."/>
        </authorList>
    </citation>
    <scope>NUCLEOTIDE SEQUENCE [LARGE SCALE GENOMIC DNA]</scope>
    <source>
        <strain evidence="3">DSM 45599</strain>
    </source>
</reference>